<evidence type="ECO:0000256" key="5">
    <source>
        <dbReference type="HAMAP-Rule" id="MF_00737"/>
    </source>
</evidence>
<protein>
    <recommendedName>
        <fullName evidence="5 6">Formimidoylglutamase</fullName>
        <ecNumber evidence="5 6">3.5.3.8</ecNumber>
    </recommendedName>
    <alternativeName>
        <fullName evidence="5">Formiminoglutamase</fullName>
    </alternativeName>
    <alternativeName>
        <fullName evidence="5">Formiminoglutamate hydrolase</fullName>
    </alternativeName>
</protein>
<sequence length="345" mass="38575">MISIYTLPETHLWQGRIDSETDKKQFRFHQIVQLKDINDIDKNENAFSIIGFECDEGVRRNKGRIGAAAAPNEIRKMISKLPYNIEATETNDVGNVVCENGQLENAQRELGNHIYKLLHQSNTPIILGGGHETLYGHYLGVRDFIGEKHSLGIVNIDAHFDMRDEVVPSSGTMFKQILDQDKNAGYLCLGIQEFGNTKSLFETADSYGCKYIYEENIATNNYTNTFETIDRFARQYDYIMLTLCTDSIISSEAPGVSAPSPFGLEAKVVRKLLRYIGAKENITSFDISEVNPVVDENGKTVRLAANLVAEVMKSLTKKSKGVRQGDGSLASSYVERGQFLYESGN</sequence>
<dbReference type="AlphaFoldDB" id="A0A917HHU2"/>
<keyword evidence="2 5" id="KW-0378">Hydrolase</keyword>
<reference evidence="9" key="1">
    <citation type="journal article" date="2014" name="Int. J. Syst. Evol. Microbiol.">
        <title>Complete genome sequence of Corynebacterium casei LMG S-19264T (=DSM 44701T), isolated from a smear-ripened cheese.</title>
        <authorList>
            <consortium name="US DOE Joint Genome Institute (JGI-PGF)"/>
            <person name="Walter F."/>
            <person name="Albersmeier A."/>
            <person name="Kalinowski J."/>
            <person name="Ruckert C."/>
        </authorList>
    </citation>
    <scope>NUCLEOTIDE SEQUENCE</scope>
    <source>
        <strain evidence="9">CGMCC 1.12754</strain>
    </source>
</reference>
<dbReference type="PANTHER" id="PTHR11358:SF35">
    <property type="entry name" value="FORMIMIDOYLGLUTAMASE"/>
    <property type="match status" value="1"/>
</dbReference>
<comment type="pathway">
    <text evidence="5">Amino-acid degradation; L-histidine degradation into L-glutamate; L-glutamate from N-formimidoyl-L-glutamate (hydrolase route): step 1/1.</text>
</comment>
<dbReference type="PIRSF" id="PIRSF036979">
    <property type="entry name" value="Arginase"/>
    <property type="match status" value="1"/>
</dbReference>
<comment type="caution">
    <text evidence="9">The sequence shown here is derived from an EMBL/GenBank/DDBJ whole genome shotgun (WGS) entry which is preliminary data.</text>
</comment>
<comment type="similarity">
    <text evidence="5 8">Belongs to the arginase family.</text>
</comment>
<gene>
    <name evidence="5 9" type="primary">hutG</name>
    <name evidence="9" type="ORF">GCM10011398_26400</name>
</gene>
<keyword evidence="1 5" id="KW-0479">Metal-binding</keyword>
<dbReference type="PROSITE" id="PS51409">
    <property type="entry name" value="ARGINASE_2"/>
    <property type="match status" value="1"/>
</dbReference>
<dbReference type="GO" id="GO:0030145">
    <property type="term" value="F:manganese ion binding"/>
    <property type="evidence" value="ECO:0007669"/>
    <property type="project" value="UniProtKB-UniRule"/>
</dbReference>
<dbReference type="CDD" id="cd09988">
    <property type="entry name" value="Formimidoylglutamase"/>
    <property type="match status" value="1"/>
</dbReference>
<feature type="binding site" evidence="7">
    <location>
        <position position="246"/>
    </location>
    <ligand>
        <name>Mn(2+)</name>
        <dbReference type="ChEBI" id="CHEBI:29035"/>
        <label>1</label>
    </ligand>
</feature>
<dbReference type="Pfam" id="PF00491">
    <property type="entry name" value="Arginase"/>
    <property type="match status" value="1"/>
</dbReference>
<dbReference type="HAMAP" id="MF_00737">
    <property type="entry name" value="Formimidoylglutam"/>
    <property type="match status" value="1"/>
</dbReference>
<dbReference type="EMBL" id="BMFR01000011">
    <property type="protein sequence ID" value="GGG79792.1"/>
    <property type="molecule type" value="Genomic_DNA"/>
</dbReference>
<proteinExistence type="inferred from homology"/>
<feature type="binding site" evidence="7">
    <location>
        <position position="159"/>
    </location>
    <ligand>
        <name>Mn(2+)</name>
        <dbReference type="ChEBI" id="CHEBI:29035"/>
        <label>1</label>
    </ligand>
</feature>
<dbReference type="InterPro" id="IPR005923">
    <property type="entry name" value="HutG"/>
</dbReference>
<evidence type="ECO:0000256" key="2">
    <source>
        <dbReference type="ARBA" id="ARBA00022801"/>
    </source>
</evidence>
<evidence type="ECO:0000256" key="1">
    <source>
        <dbReference type="ARBA" id="ARBA00022723"/>
    </source>
</evidence>
<dbReference type="GO" id="GO:0033389">
    <property type="term" value="P:putrescine biosynthetic process from arginine, via agmatine"/>
    <property type="evidence" value="ECO:0007669"/>
    <property type="project" value="TreeGrafter"/>
</dbReference>
<dbReference type="InterPro" id="IPR023696">
    <property type="entry name" value="Ureohydrolase_dom_sf"/>
</dbReference>
<name>A0A917HHU2_9BACI</name>
<reference evidence="9" key="2">
    <citation type="submission" date="2020-09" db="EMBL/GenBank/DDBJ databases">
        <authorList>
            <person name="Sun Q."/>
            <person name="Zhou Y."/>
        </authorList>
    </citation>
    <scope>NUCLEOTIDE SEQUENCE</scope>
    <source>
        <strain evidence="9">CGMCC 1.12754</strain>
    </source>
</reference>
<feature type="binding site" evidence="5 7">
    <location>
        <position position="157"/>
    </location>
    <ligand>
        <name>Mn(2+)</name>
        <dbReference type="ChEBI" id="CHEBI:29035"/>
        <label>1</label>
    </ligand>
</feature>
<keyword evidence="3 5" id="KW-0369">Histidine metabolism</keyword>
<feature type="binding site" evidence="5 7">
    <location>
        <position position="161"/>
    </location>
    <ligand>
        <name>Mn(2+)</name>
        <dbReference type="ChEBI" id="CHEBI:29035"/>
        <label>1</label>
    </ligand>
</feature>
<dbReference type="Gene3D" id="3.40.800.10">
    <property type="entry name" value="Ureohydrolase domain"/>
    <property type="match status" value="1"/>
</dbReference>
<evidence type="ECO:0000256" key="6">
    <source>
        <dbReference type="NCBIfam" id="TIGR01227"/>
    </source>
</evidence>
<feature type="binding site" evidence="5 7">
    <location>
        <position position="244"/>
    </location>
    <ligand>
        <name>Mn(2+)</name>
        <dbReference type="ChEBI" id="CHEBI:29035"/>
        <label>1</label>
    </ligand>
</feature>
<dbReference type="EC" id="3.5.3.8" evidence="5 6"/>
<dbReference type="Proteomes" id="UP000622860">
    <property type="component" value="Unassembled WGS sequence"/>
</dbReference>
<dbReference type="SUPFAM" id="SSF52768">
    <property type="entry name" value="Arginase/deacetylase"/>
    <property type="match status" value="1"/>
</dbReference>
<evidence type="ECO:0000256" key="4">
    <source>
        <dbReference type="ARBA" id="ARBA00023211"/>
    </source>
</evidence>
<comment type="catalytic activity">
    <reaction evidence="5">
        <text>N-formimidoyl-L-glutamate + H2O = formamide + L-glutamate</text>
        <dbReference type="Rhea" id="RHEA:22492"/>
        <dbReference type="ChEBI" id="CHEBI:15377"/>
        <dbReference type="ChEBI" id="CHEBI:16397"/>
        <dbReference type="ChEBI" id="CHEBI:29985"/>
        <dbReference type="ChEBI" id="CHEBI:58928"/>
        <dbReference type="EC" id="3.5.3.8"/>
    </reaction>
</comment>
<evidence type="ECO:0000313" key="10">
    <source>
        <dbReference type="Proteomes" id="UP000622860"/>
    </source>
</evidence>
<dbReference type="NCBIfam" id="TIGR01227">
    <property type="entry name" value="hutG"/>
    <property type="match status" value="1"/>
</dbReference>
<dbReference type="GO" id="GO:0050415">
    <property type="term" value="F:formimidoylglutamase activity"/>
    <property type="evidence" value="ECO:0007669"/>
    <property type="project" value="UniProtKB-UniRule"/>
</dbReference>
<dbReference type="GO" id="GO:0019556">
    <property type="term" value="P:L-histidine catabolic process to glutamate and formamide"/>
    <property type="evidence" value="ECO:0007669"/>
    <property type="project" value="UniProtKB-UniRule"/>
</dbReference>
<feature type="binding site" evidence="5">
    <location>
        <position position="244"/>
    </location>
    <ligand>
        <name>Mn(2+)</name>
        <dbReference type="ChEBI" id="CHEBI:29035"/>
        <label>2</label>
    </ligand>
</feature>
<evidence type="ECO:0000256" key="8">
    <source>
        <dbReference type="PROSITE-ProRule" id="PRU00742"/>
    </source>
</evidence>
<accession>A0A917HHU2</accession>
<comment type="cofactor">
    <cofactor evidence="5 7">
        <name>Mn(2+)</name>
        <dbReference type="ChEBI" id="CHEBI:29035"/>
    </cofactor>
    <text evidence="5 7">Binds 2 manganese ions per subunit.</text>
</comment>
<evidence type="ECO:0000256" key="3">
    <source>
        <dbReference type="ARBA" id="ARBA00022808"/>
    </source>
</evidence>
<evidence type="ECO:0000256" key="7">
    <source>
        <dbReference type="PIRSR" id="PIRSR036979-1"/>
    </source>
</evidence>
<feature type="binding site" evidence="5">
    <location>
        <position position="246"/>
    </location>
    <ligand>
        <name>Mn(2+)</name>
        <dbReference type="ChEBI" id="CHEBI:29035"/>
        <label>2</label>
    </ligand>
</feature>
<feature type="binding site" evidence="5">
    <location>
        <position position="159"/>
    </location>
    <ligand>
        <name>Mn(2+)</name>
        <dbReference type="ChEBI" id="CHEBI:29035"/>
        <label>2</label>
    </ligand>
</feature>
<comment type="function">
    <text evidence="5">Catalyzes the conversion of N-formimidoyl-L-glutamate to L-glutamate and formamide.</text>
</comment>
<feature type="binding site" evidence="5">
    <location>
        <position position="157"/>
    </location>
    <ligand>
        <name>Mn(2+)</name>
        <dbReference type="ChEBI" id="CHEBI:29035"/>
        <label>2</label>
    </ligand>
</feature>
<dbReference type="PANTHER" id="PTHR11358">
    <property type="entry name" value="ARGINASE/AGMATINASE"/>
    <property type="match status" value="1"/>
</dbReference>
<keyword evidence="10" id="KW-1185">Reference proteome</keyword>
<feature type="binding site" evidence="5 7">
    <location>
        <position position="131"/>
    </location>
    <ligand>
        <name>Mn(2+)</name>
        <dbReference type="ChEBI" id="CHEBI:29035"/>
        <label>1</label>
    </ligand>
</feature>
<evidence type="ECO:0000313" key="9">
    <source>
        <dbReference type="EMBL" id="GGG79792.1"/>
    </source>
</evidence>
<dbReference type="GO" id="GO:0008783">
    <property type="term" value="F:agmatinase activity"/>
    <property type="evidence" value="ECO:0007669"/>
    <property type="project" value="TreeGrafter"/>
</dbReference>
<dbReference type="InterPro" id="IPR006035">
    <property type="entry name" value="Ureohydrolase"/>
</dbReference>
<organism evidence="9 10">
    <name type="scientific">Virgibacillus oceani</name>
    <dbReference type="NCBI Taxonomy" id="1479511"/>
    <lineage>
        <taxon>Bacteria</taxon>
        <taxon>Bacillati</taxon>
        <taxon>Bacillota</taxon>
        <taxon>Bacilli</taxon>
        <taxon>Bacillales</taxon>
        <taxon>Bacillaceae</taxon>
        <taxon>Virgibacillus</taxon>
    </lineage>
</organism>
<keyword evidence="4 5" id="KW-0464">Manganese</keyword>